<evidence type="ECO:0000256" key="2">
    <source>
        <dbReference type="SAM" id="SignalP"/>
    </source>
</evidence>
<evidence type="ECO:0000256" key="1">
    <source>
        <dbReference type="SAM" id="MobiDB-lite"/>
    </source>
</evidence>
<gene>
    <name evidence="5" type="ORF">E4U02_06225</name>
</gene>
<dbReference type="Pfam" id="PF20773">
    <property type="entry name" value="InhA-like_MAM"/>
    <property type="match status" value="1"/>
</dbReference>
<evidence type="ECO:0000259" key="4">
    <source>
        <dbReference type="Pfam" id="PF20774"/>
    </source>
</evidence>
<evidence type="ECO:0000313" key="6">
    <source>
        <dbReference type="Proteomes" id="UP000298358"/>
    </source>
</evidence>
<dbReference type="Gene3D" id="2.60.120.260">
    <property type="entry name" value="Galactose-binding domain-like"/>
    <property type="match status" value="1"/>
</dbReference>
<feature type="domain" description="Immune inhibitor A-like metallopeptidase VEG" evidence="4">
    <location>
        <begin position="587"/>
        <end position="754"/>
    </location>
</feature>
<feature type="signal peptide" evidence="2">
    <location>
        <begin position="1"/>
        <end position="28"/>
    </location>
</feature>
<feature type="compositionally biased region" description="Basic and acidic residues" evidence="1">
    <location>
        <begin position="34"/>
        <end position="57"/>
    </location>
</feature>
<dbReference type="Pfam" id="PF20774">
    <property type="entry name" value="InhA-like_VEG"/>
    <property type="match status" value="1"/>
</dbReference>
<name>A0A4Y9FXH4_9MICO</name>
<keyword evidence="5" id="KW-0378">Hydrolase</keyword>
<dbReference type="NCBIfam" id="TIGR03296">
    <property type="entry name" value="M6dom_TIGR03296"/>
    <property type="match status" value="1"/>
</dbReference>
<organism evidence="5 6">
    <name type="scientific">Microbacterium paludicola</name>
    <dbReference type="NCBI Taxonomy" id="300019"/>
    <lineage>
        <taxon>Bacteria</taxon>
        <taxon>Bacillati</taxon>
        <taxon>Actinomycetota</taxon>
        <taxon>Actinomycetes</taxon>
        <taxon>Micrococcales</taxon>
        <taxon>Microbacteriaceae</taxon>
        <taxon>Microbacterium</taxon>
    </lineage>
</organism>
<dbReference type="RefSeq" id="WP_135113982.1">
    <property type="nucleotide sequence ID" value="NZ_JADGLL010000010.1"/>
</dbReference>
<feature type="region of interest" description="Disordered" evidence="1">
    <location>
        <begin position="32"/>
        <end position="57"/>
    </location>
</feature>
<accession>A0A4Y9FXH4</accession>
<keyword evidence="5" id="KW-0645">Protease</keyword>
<protein>
    <submittedName>
        <fullName evidence="5">M6 family metalloprotease domain-containing protein</fullName>
    </submittedName>
</protein>
<dbReference type="InterPro" id="IPR048665">
    <property type="entry name" value="InhA-like_VEG"/>
</dbReference>
<dbReference type="GO" id="GO:0008237">
    <property type="term" value="F:metallopeptidase activity"/>
    <property type="evidence" value="ECO:0007669"/>
    <property type="project" value="UniProtKB-KW"/>
</dbReference>
<keyword evidence="2" id="KW-0732">Signal</keyword>
<comment type="caution">
    <text evidence="5">The sequence shown here is derived from an EMBL/GenBank/DDBJ whole genome shotgun (WGS) entry which is preliminary data.</text>
</comment>
<dbReference type="Proteomes" id="UP000298358">
    <property type="component" value="Unassembled WGS sequence"/>
</dbReference>
<feature type="chain" id="PRO_5021230090" evidence="2">
    <location>
        <begin position="29"/>
        <end position="763"/>
    </location>
</feature>
<evidence type="ECO:0000313" key="5">
    <source>
        <dbReference type="EMBL" id="TFU33319.1"/>
    </source>
</evidence>
<keyword evidence="6" id="KW-1185">Reference proteome</keyword>
<dbReference type="PANTHER" id="PTHR41775:SF1">
    <property type="entry name" value="PEPTIDASE M6-LIKE DOMAIN-CONTAINING PROTEIN"/>
    <property type="match status" value="1"/>
</dbReference>
<feature type="domain" description="Peptidase M6-like" evidence="3">
    <location>
        <begin position="96"/>
        <end position="381"/>
    </location>
</feature>
<dbReference type="PANTHER" id="PTHR41775">
    <property type="entry name" value="SECRETED PROTEIN-RELATED"/>
    <property type="match status" value="1"/>
</dbReference>
<dbReference type="GO" id="GO:0006508">
    <property type="term" value="P:proteolysis"/>
    <property type="evidence" value="ECO:0007669"/>
    <property type="project" value="UniProtKB-KW"/>
</dbReference>
<reference evidence="5 6" key="1">
    <citation type="submission" date="2019-03" db="EMBL/GenBank/DDBJ databases">
        <title>Diversity of the mouse oral microbiome.</title>
        <authorList>
            <person name="Joseph S."/>
            <person name="Aduse-Opoku J."/>
            <person name="Curtis M."/>
            <person name="Wade W."/>
            <person name="Hashim A."/>
        </authorList>
    </citation>
    <scope>NUCLEOTIDE SEQUENCE [LARGE SCALE GENOMIC DNA]</scope>
    <source>
        <strain evidence="5 6">P1012</strain>
    </source>
</reference>
<dbReference type="AlphaFoldDB" id="A0A4Y9FXH4"/>
<dbReference type="InterPro" id="IPR008757">
    <property type="entry name" value="Peptidase_M6-like_domain"/>
</dbReference>
<dbReference type="InterPro" id="IPR012300">
    <property type="entry name" value="Pept_M6_InhA"/>
</dbReference>
<dbReference type="SUPFAM" id="SSF55486">
    <property type="entry name" value="Metalloproteases ('zincins'), catalytic domain"/>
    <property type="match status" value="1"/>
</dbReference>
<dbReference type="Pfam" id="PF05547">
    <property type="entry name" value="Peptidase_M6"/>
    <property type="match status" value="1"/>
</dbReference>
<evidence type="ECO:0000259" key="3">
    <source>
        <dbReference type="Pfam" id="PF05547"/>
    </source>
</evidence>
<sequence length="763" mass="81732">MKKSTTCALGTAAILLAGSLLVPTAASAAPASDADVHAEAHGDEHKHNRPDALAEKRSAVKKRAAELVATGDATVKSTGKGATKSKVVEIRPGEFVEYGTAETAQLFTILAEFSDQSHNEIPEPAADDNSTYWEPDFSKAHFEEMFFGEGESFKNVYDEMSSGRFDVEGGVSNWVQLPGTAATYGANDIDPETGEDLGESNARMTQFIKDSGDAWYEAQLAAGRTEADIVAELQSYDVWDRYDQDFDGIINEPDGYIDHFQAVHAGEGEEAGAPADAIWSHRWAANPRTGVAGPSAHPKLGGVEIGDTDIWIRDYTTEPENGGLGVFAHEFGHDLGLPDYYDTAGGDNGSAFWTLMSSGSWLGHGDGSIGTTPNHMGPSEKLFLGWLDYEVVDAGTTESVKLGPSYHANTLGAQAVIVDLPDGTHLAELEASPEGAEHLYSGSGNDLDNTATSPAFTVPEGATFAAQVKYEIETDWDYAFLEISTDGGATWDQVETNLSSTTDPNGQNVGFGITGSVADWTALTADLSAYAGSEAQVRVRYWTDVAAVEAGFQIDAIQVSGLTATDGANDWTLDGFQRVVDGKYAQAYSHYYIAENRVYGGYDTTLKTGPYNFGWALTAPDKVEHFPYQDGLLVWYVNSLYGDNNTSQHPGGGEALPVDARAKALTWSDGTVARNRIQSFDATFGVHKTDAISLHRETEAGMTTLKVGSQKAMPTFDDTDPNRYYDETNPQNSVKVGGTGTKITVTDQNVNRGTMTVLVDAAG</sequence>
<dbReference type="OrthoDB" id="275270at2"/>
<keyword evidence="5" id="KW-0482">Metalloprotease</keyword>
<dbReference type="EMBL" id="SPQB01000010">
    <property type="protein sequence ID" value="TFU33319.1"/>
    <property type="molecule type" value="Genomic_DNA"/>
</dbReference>
<proteinExistence type="predicted"/>
<dbReference type="PIRSF" id="PIRSF007519">
    <property type="entry name" value="Protease_InhA"/>
    <property type="match status" value="1"/>
</dbReference>